<dbReference type="PANTHER" id="PTHR43685:SF2">
    <property type="entry name" value="GLYCOSYLTRANSFERASE 2-LIKE DOMAIN-CONTAINING PROTEIN"/>
    <property type="match status" value="1"/>
</dbReference>
<dbReference type="Gene3D" id="3.90.550.10">
    <property type="entry name" value="Spore Coat Polysaccharide Biosynthesis Protein SpsA, Chain A"/>
    <property type="match status" value="1"/>
</dbReference>
<dbReference type="CDD" id="cd00761">
    <property type="entry name" value="Glyco_tranf_GTA_type"/>
    <property type="match status" value="1"/>
</dbReference>
<evidence type="ECO:0000313" key="2">
    <source>
        <dbReference type="EMBL" id="WUM19313.1"/>
    </source>
</evidence>
<accession>A0AAU4JZS9</accession>
<evidence type="ECO:0000313" key="3">
    <source>
        <dbReference type="Proteomes" id="UP001432128"/>
    </source>
</evidence>
<dbReference type="EMBL" id="CP108021">
    <property type="protein sequence ID" value="WUM19313.1"/>
    <property type="molecule type" value="Genomic_DNA"/>
</dbReference>
<sequence>MAISVVIPALDEERTIAHCIGCVLDQGPAVGEIIVVDNNSTDATAQIVTEMARDHPAIRLLAEPVPGLSHARYAGFNAATGDVIAGIDADTRVSPGWADAIETMFARHPEVGAGTGPAVIYDLPHQGWYRKRARDHDDRAARASVDGAPVSIIQVSGANTALRTAAWDTVKDAVSYRRDVYEDLDLSLNLKAAGWVVALVPGMAAGVSGRRLLSGPRDFLRYALCIPRTYRLHGKRGLARLTTVIVVAQAVLNTARLPITRAWDPSTESFSLRRLRSAGDDVREPPVSSGFE</sequence>
<name>A0AAU4JZS9_9NOCA</name>
<evidence type="ECO:0000259" key="1">
    <source>
        <dbReference type="Pfam" id="PF00535"/>
    </source>
</evidence>
<dbReference type="InterPro" id="IPR029044">
    <property type="entry name" value="Nucleotide-diphossugar_trans"/>
</dbReference>
<reference evidence="2 3" key="1">
    <citation type="submission" date="2022-10" db="EMBL/GenBank/DDBJ databases">
        <title>The complete genomes of actinobacterial strains from the NBC collection.</title>
        <authorList>
            <person name="Joergensen T.S."/>
            <person name="Alvarez Arevalo M."/>
            <person name="Sterndorff E.B."/>
            <person name="Faurdal D."/>
            <person name="Vuksanovic O."/>
            <person name="Mourched A.-S."/>
            <person name="Charusanti P."/>
            <person name="Shaw S."/>
            <person name="Blin K."/>
            <person name="Weber T."/>
        </authorList>
    </citation>
    <scope>NUCLEOTIDE SEQUENCE [LARGE SCALE GENOMIC DNA]</scope>
    <source>
        <strain evidence="2 3">NBC_00319</strain>
    </source>
</reference>
<dbReference type="Pfam" id="PF00535">
    <property type="entry name" value="Glycos_transf_2"/>
    <property type="match status" value="1"/>
</dbReference>
<dbReference type="SUPFAM" id="SSF53448">
    <property type="entry name" value="Nucleotide-diphospho-sugar transferases"/>
    <property type="match status" value="1"/>
</dbReference>
<dbReference type="AlphaFoldDB" id="A0AAU4JZS9"/>
<dbReference type="RefSeq" id="WP_328856833.1">
    <property type="nucleotide sequence ID" value="NZ_CP108021.1"/>
</dbReference>
<dbReference type="InterPro" id="IPR050834">
    <property type="entry name" value="Glycosyltransf_2"/>
</dbReference>
<dbReference type="PANTHER" id="PTHR43685">
    <property type="entry name" value="GLYCOSYLTRANSFERASE"/>
    <property type="match status" value="1"/>
</dbReference>
<gene>
    <name evidence="2" type="ORF">OG579_16620</name>
</gene>
<keyword evidence="3" id="KW-1185">Reference proteome</keyword>
<protein>
    <submittedName>
        <fullName evidence="2">Glycosyltransferase family 2 protein</fullName>
    </submittedName>
</protein>
<organism evidence="2 3">
    <name type="scientific">Williamsia herbipolensis</name>
    <dbReference type="NCBI Taxonomy" id="1603258"/>
    <lineage>
        <taxon>Bacteria</taxon>
        <taxon>Bacillati</taxon>
        <taxon>Actinomycetota</taxon>
        <taxon>Actinomycetes</taxon>
        <taxon>Mycobacteriales</taxon>
        <taxon>Nocardiaceae</taxon>
        <taxon>Williamsia</taxon>
    </lineage>
</organism>
<dbReference type="Proteomes" id="UP001432128">
    <property type="component" value="Chromosome"/>
</dbReference>
<proteinExistence type="predicted"/>
<dbReference type="KEGG" id="whr:OG579_16620"/>
<dbReference type="InterPro" id="IPR001173">
    <property type="entry name" value="Glyco_trans_2-like"/>
</dbReference>
<feature type="domain" description="Glycosyltransferase 2-like" evidence="1">
    <location>
        <begin position="4"/>
        <end position="181"/>
    </location>
</feature>